<proteinExistence type="predicted"/>
<evidence type="ECO:0000313" key="8">
    <source>
        <dbReference type="Proteomes" id="UP000036458"/>
    </source>
</evidence>
<dbReference type="EMBL" id="CP010777">
    <property type="protein sequence ID" value="AKQ46698.1"/>
    <property type="molecule type" value="Genomic_DNA"/>
</dbReference>
<comment type="subcellular location">
    <subcellularLocation>
        <location evidence="1">Cell outer membrane</location>
    </subcellularLocation>
</comment>
<keyword evidence="4" id="KW-0472">Membrane</keyword>
<dbReference type="SUPFAM" id="SSF56954">
    <property type="entry name" value="Outer membrane efflux proteins (OEP)"/>
    <property type="match status" value="1"/>
</dbReference>
<dbReference type="KEGG" id="ruf:TH63_15435"/>
<organism evidence="7 8">
    <name type="scientific">Rufibacter radiotolerans</name>
    <dbReference type="NCBI Taxonomy" id="1379910"/>
    <lineage>
        <taxon>Bacteria</taxon>
        <taxon>Pseudomonadati</taxon>
        <taxon>Bacteroidota</taxon>
        <taxon>Cytophagia</taxon>
        <taxon>Cytophagales</taxon>
        <taxon>Hymenobacteraceae</taxon>
        <taxon>Rufibacter</taxon>
    </lineage>
</organism>
<keyword evidence="8" id="KW-1185">Reference proteome</keyword>
<dbReference type="PATRIC" id="fig|1379910.4.peg.3365"/>
<accession>A0A0H4VN04</accession>
<dbReference type="RefSeq" id="WP_048921728.1">
    <property type="nucleotide sequence ID" value="NZ_CP010777.1"/>
</dbReference>
<dbReference type="Proteomes" id="UP000036458">
    <property type="component" value="Chromosome"/>
</dbReference>
<dbReference type="GO" id="GO:0015562">
    <property type="term" value="F:efflux transmembrane transporter activity"/>
    <property type="evidence" value="ECO:0007669"/>
    <property type="project" value="InterPro"/>
</dbReference>
<feature type="coiled-coil region" evidence="6">
    <location>
        <begin position="306"/>
        <end position="340"/>
    </location>
</feature>
<evidence type="ECO:0000256" key="4">
    <source>
        <dbReference type="ARBA" id="ARBA00023136"/>
    </source>
</evidence>
<dbReference type="PANTHER" id="PTHR30026">
    <property type="entry name" value="OUTER MEMBRANE PROTEIN TOLC"/>
    <property type="match status" value="1"/>
</dbReference>
<dbReference type="PANTHER" id="PTHR30026:SF20">
    <property type="entry name" value="OUTER MEMBRANE PROTEIN TOLC"/>
    <property type="match status" value="1"/>
</dbReference>
<name>A0A0H4VN04_9BACT</name>
<dbReference type="OrthoDB" id="1091220at2"/>
<dbReference type="GO" id="GO:0009279">
    <property type="term" value="C:cell outer membrane"/>
    <property type="evidence" value="ECO:0007669"/>
    <property type="project" value="UniProtKB-SubCell"/>
</dbReference>
<dbReference type="Gene3D" id="1.20.1600.10">
    <property type="entry name" value="Outer membrane efflux proteins (OEP)"/>
    <property type="match status" value="1"/>
</dbReference>
<keyword evidence="5" id="KW-0998">Cell outer membrane</keyword>
<dbReference type="GO" id="GO:0015288">
    <property type="term" value="F:porin activity"/>
    <property type="evidence" value="ECO:0007669"/>
    <property type="project" value="TreeGrafter"/>
</dbReference>
<sequence length="383" mass="43937">MNAGLANSPMLLDSANQHSSNLLDSLRILAGFRPQVTSTGNIMVAPVAGKFGYDSAITNGANYSGVVTVEQPLFNGRPRRVQFQNITLLNQALRLNVQLSEMDLRKSITAQYITTYADYSQLEFNRDLLKILQREQPALKKLVQNGVYLQTDYLNLNVSIHTQMIAIKKAALLYRDDLHALNLLCGINDRSEVILLKPQLPVRNTFLVSRSPQMLRLRIDSLRLQNARELLDLNYRPRLSAFVDGGVNAINPRNIPHNFGTSFGLSFMAVIYDGRQRRLEYSRLRLREITRQKYRDFYVSQYQTQVNQLLDRLKATDDLLNEIRAQIDAQQRLINIYKVEIANGLVRFTDFILNVTNYTTTRNDLVQAENDRLQILNELNYLK</sequence>
<evidence type="ECO:0000256" key="2">
    <source>
        <dbReference type="ARBA" id="ARBA00022452"/>
    </source>
</evidence>
<keyword evidence="2" id="KW-1134">Transmembrane beta strand</keyword>
<keyword evidence="6" id="KW-0175">Coiled coil</keyword>
<evidence type="ECO:0000256" key="5">
    <source>
        <dbReference type="ARBA" id="ARBA00023237"/>
    </source>
</evidence>
<dbReference type="STRING" id="1379910.TH63_15435"/>
<dbReference type="GO" id="GO:1990281">
    <property type="term" value="C:efflux pump complex"/>
    <property type="evidence" value="ECO:0007669"/>
    <property type="project" value="TreeGrafter"/>
</dbReference>
<dbReference type="AlphaFoldDB" id="A0A0H4VN04"/>
<evidence type="ECO:0000256" key="6">
    <source>
        <dbReference type="SAM" id="Coils"/>
    </source>
</evidence>
<evidence type="ECO:0000256" key="3">
    <source>
        <dbReference type="ARBA" id="ARBA00022692"/>
    </source>
</evidence>
<evidence type="ECO:0008006" key="9">
    <source>
        <dbReference type="Google" id="ProtNLM"/>
    </source>
</evidence>
<dbReference type="InterPro" id="IPR051906">
    <property type="entry name" value="TolC-like"/>
</dbReference>
<reference evidence="7 8" key="1">
    <citation type="submission" date="2015-01" db="EMBL/GenBank/DDBJ databases">
        <title>Rufibacter sp./DG31D/ whole genome sequencing.</title>
        <authorList>
            <person name="Kim M.K."/>
            <person name="Srinivasan S."/>
            <person name="Lee J.-J."/>
        </authorList>
    </citation>
    <scope>NUCLEOTIDE SEQUENCE [LARGE SCALE GENOMIC DNA]</scope>
    <source>
        <strain evidence="7 8">DG31D</strain>
    </source>
</reference>
<protein>
    <recommendedName>
        <fullName evidence="9">TolC family protein</fullName>
    </recommendedName>
</protein>
<evidence type="ECO:0000313" key="7">
    <source>
        <dbReference type="EMBL" id="AKQ46698.1"/>
    </source>
</evidence>
<evidence type="ECO:0000256" key="1">
    <source>
        <dbReference type="ARBA" id="ARBA00004442"/>
    </source>
</evidence>
<keyword evidence="3" id="KW-0812">Transmembrane</keyword>
<gene>
    <name evidence="7" type="ORF">TH63_15435</name>
</gene>